<dbReference type="RefSeq" id="WP_076605330.1">
    <property type="nucleotide sequence ID" value="NZ_LN829119.1"/>
</dbReference>
<feature type="chain" id="PRO_5002306270" evidence="2">
    <location>
        <begin position="25"/>
        <end position="102"/>
    </location>
</feature>
<gene>
    <name evidence="3" type="ORF">YBN1229_v1_3092</name>
</gene>
<dbReference type="Proteomes" id="UP000033187">
    <property type="component" value="Chromosome 1"/>
</dbReference>
<feature type="region of interest" description="Disordered" evidence="1">
    <location>
        <begin position="77"/>
        <end position="102"/>
    </location>
</feature>
<feature type="signal peptide" evidence="2">
    <location>
        <begin position="1"/>
        <end position="24"/>
    </location>
</feature>
<dbReference type="KEGG" id="fil:BN1229_v1_2821"/>
<keyword evidence="2" id="KW-0732">Signal</keyword>
<evidence type="ECO:0000313" key="3">
    <source>
        <dbReference type="EMBL" id="CPR21535.1"/>
    </source>
</evidence>
<keyword evidence="4" id="KW-1185">Reference proteome</keyword>
<proteinExistence type="predicted"/>
<evidence type="ECO:0000313" key="4">
    <source>
        <dbReference type="Proteomes" id="UP000033187"/>
    </source>
</evidence>
<sequence length="102" mass="12031">MKKLLAAAIGLFALGAVATSSASAAPLSGANGLAAKTETSNVIQVHGRHRACRLDRRGWHRSYHRGSRSWCRPRWKRHRHHHHRWHKRRHHHKHHHHRRHRH</sequence>
<evidence type="ECO:0000256" key="2">
    <source>
        <dbReference type="SAM" id="SignalP"/>
    </source>
</evidence>
<organism evidence="3 4">
    <name type="scientific">Candidatus Filomicrobium marinum</name>
    <dbReference type="NCBI Taxonomy" id="1608628"/>
    <lineage>
        <taxon>Bacteria</taxon>
        <taxon>Pseudomonadati</taxon>
        <taxon>Pseudomonadota</taxon>
        <taxon>Alphaproteobacteria</taxon>
        <taxon>Hyphomicrobiales</taxon>
        <taxon>Hyphomicrobiaceae</taxon>
        <taxon>Filomicrobium</taxon>
    </lineage>
</organism>
<evidence type="ECO:0000256" key="1">
    <source>
        <dbReference type="SAM" id="MobiDB-lite"/>
    </source>
</evidence>
<name>A0A0D6JI43_9HYPH</name>
<protein>
    <submittedName>
        <fullName evidence="3">Uncharacterized protein</fullName>
    </submittedName>
</protein>
<dbReference type="OrthoDB" id="7933949at2"/>
<reference evidence="4" key="1">
    <citation type="submission" date="2015-02" db="EMBL/GenBank/DDBJ databases">
        <authorList>
            <person name="Chooi Y.-H."/>
        </authorList>
    </citation>
    <scope>NUCLEOTIDE SEQUENCE [LARGE SCALE GENOMIC DNA]</scope>
    <source>
        <strain evidence="4">strain Y</strain>
    </source>
</reference>
<accession>A0A0D6JI43</accession>
<dbReference type="EMBL" id="LN829119">
    <property type="protein sequence ID" value="CPR21535.1"/>
    <property type="molecule type" value="Genomic_DNA"/>
</dbReference>
<dbReference type="KEGG" id="fiy:BN1229_v1_3092"/>
<dbReference type="AlphaFoldDB" id="A0A0D6JI43"/>